<evidence type="ECO:0000256" key="1">
    <source>
        <dbReference type="ARBA" id="ARBA00004651"/>
    </source>
</evidence>
<feature type="domain" description="Potassium channel" evidence="17">
    <location>
        <begin position="88"/>
        <end position="148"/>
    </location>
</feature>
<dbReference type="GO" id="GO:0030322">
    <property type="term" value="P:stabilization of membrane potential"/>
    <property type="evidence" value="ECO:0007669"/>
    <property type="project" value="TreeGrafter"/>
</dbReference>
<evidence type="ECO:0000256" key="13">
    <source>
        <dbReference type="ARBA" id="ARBA00044691"/>
    </source>
</evidence>
<dbReference type="GO" id="GO:0005886">
    <property type="term" value="C:plasma membrane"/>
    <property type="evidence" value="ECO:0007669"/>
    <property type="project" value="UniProtKB-SubCell"/>
</dbReference>
<keyword evidence="3" id="KW-1003">Cell membrane</keyword>
<evidence type="ECO:0000256" key="2">
    <source>
        <dbReference type="ARBA" id="ARBA00022448"/>
    </source>
</evidence>
<accession>A0AAJ7T617</accession>
<dbReference type="PRINTS" id="PR01333">
    <property type="entry name" value="2POREKCHANEL"/>
</dbReference>
<dbReference type="GeneID" id="116943315"/>
<dbReference type="GO" id="GO:0015271">
    <property type="term" value="F:outward rectifier potassium channel activity"/>
    <property type="evidence" value="ECO:0007669"/>
    <property type="project" value="TreeGrafter"/>
</dbReference>
<evidence type="ECO:0000313" key="19">
    <source>
        <dbReference type="RefSeq" id="XP_032811978.1"/>
    </source>
</evidence>
<evidence type="ECO:0000256" key="14">
    <source>
        <dbReference type="RuleBase" id="RU003857"/>
    </source>
</evidence>
<evidence type="ECO:0000259" key="17">
    <source>
        <dbReference type="Pfam" id="PF07885"/>
    </source>
</evidence>
<evidence type="ECO:0000313" key="18">
    <source>
        <dbReference type="Proteomes" id="UP001318040"/>
    </source>
</evidence>
<keyword evidence="6 16" id="KW-1133">Transmembrane helix</keyword>
<keyword evidence="18" id="KW-1185">Reference proteome</keyword>
<sequence>MKWQAVLTLLGVVVLYLFGGALVFRALERPYEMQQRNHLVIAKESFLDTHKCVKPEDMQNLLKCLNLWQTVVEVMGAGVNPISNNTNNTGVSIWDIGDAIFFAGTVLTTIGYGSPSPSTEGGRTFCTVYALFGIPLFGFLLAGVGDQLGSLIGRGIGHVERLFMRWNVSADRIRVISALLFILVGLMLFGGVPIAVFMHIEEWSTLEAVYFVVVTLTTIGFGDFVAGSKPDRIYFDGYKPLVWLWVLVGMAYFAALLCMIGDWLRALSERTRSSMGDITSQAVQWSGLKEQVSATDLLTPKLHKVAGALLPLDLLEKGGPTGTDGPQQAGDGGEAGSDSPEATGPRMLGKALGRKCKGEEVKRPWVGTGIEEANKAVALVQKGSKPAV</sequence>
<dbReference type="PANTHER" id="PTHR11003:SF334">
    <property type="entry name" value="FI03418P"/>
    <property type="match status" value="1"/>
</dbReference>
<feature type="domain" description="Potassium channel" evidence="17">
    <location>
        <begin position="187"/>
        <end position="265"/>
    </location>
</feature>
<evidence type="ECO:0000256" key="9">
    <source>
        <dbReference type="ARBA" id="ARBA00023157"/>
    </source>
</evidence>
<dbReference type="KEGG" id="pmrn:116943315"/>
<feature type="transmembrane region" description="Helical" evidence="16">
    <location>
        <begin position="208"/>
        <end position="227"/>
    </location>
</feature>
<evidence type="ECO:0000256" key="3">
    <source>
        <dbReference type="ARBA" id="ARBA00022475"/>
    </source>
</evidence>
<feature type="transmembrane region" description="Helical" evidence="16">
    <location>
        <begin position="6"/>
        <end position="27"/>
    </location>
</feature>
<keyword evidence="7 14" id="KW-0406">Ion transport</keyword>
<name>A0AAJ7T617_PETMA</name>
<evidence type="ECO:0000256" key="10">
    <source>
        <dbReference type="ARBA" id="ARBA00023303"/>
    </source>
</evidence>
<comment type="catalytic activity">
    <reaction evidence="12">
        <text>Rb(+)(in) = Rb(+)(out)</text>
        <dbReference type="Rhea" id="RHEA:78547"/>
        <dbReference type="ChEBI" id="CHEBI:49847"/>
    </reaction>
</comment>
<feature type="transmembrane region" description="Helical" evidence="16">
    <location>
        <begin position="173"/>
        <end position="196"/>
    </location>
</feature>
<feature type="transmembrane region" description="Helical" evidence="16">
    <location>
        <begin position="124"/>
        <end position="144"/>
    </location>
</feature>
<reference evidence="19" key="1">
    <citation type="submission" date="2025-08" db="UniProtKB">
        <authorList>
            <consortium name="RefSeq"/>
        </authorList>
    </citation>
    <scope>IDENTIFICATION</scope>
    <source>
        <tissue evidence="19">Sperm</tissue>
    </source>
</reference>
<dbReference type="SUPFAM" id="SSF81324">
    <property type="entry name" value="Voltage-gated potassium channels"/>
    <property type="match status" value="2"/>
</dbReference>
<dbReference type="RefSeq" id="XP_032811978.1">
    <property type="nucleotide sequence ID" value="XM_032956087.1"/>
</dbReference>
<evidence type="ECO:0000256" key="11">
    <source>
        <dbReference type="ARBA" id="ARBA00034430"/>
    </source>
</evidence>
<evidence type="ECO:0000256" key="8">
    <source>
        <dbReference type="ARBA" id="ARBA00023136"/>
    </source>
</evidence>
<dbReference type="InterPro" id="IPR003280">
    <property type="entry name" value="2pore_dom_K_chnl"/>
</dbReference>
<dbReference type="AlphaFoldDB" id="A0AAJ7T617"/>
<evidence type="ECO:0000256" key="4">
    <source>
        <dbReference type="ARBA" id="ARBA00022692"/>
    </source>
</evidence>
<dbReference type="PANTHER" id="PTHR11003">
    <property type="entry name" value="POTASSIUM CHANNEL, SUBFAMILY K"/>
    <property type="match status" value="1"/>
</dbReference>
<keyword evidence="9" id="KW-1015">Disulfide bond</keyword>
<keyword evidence="4 14" id="KW-0812">Transmembrane</keyword>
<gene>
    <name evidence="19" type="primary">LOC116943315</name>
</gene>
<dbReference type="InterPro" id="IPR003976">
    <property type="entry name" value="2pore_dom_K_chnl_TREK"/>
</dbReference>
<keyword evidence="10 14" id="KW-0407">Ion channel</keyword>
<evidence type="ECO:0000256" key="7">
    <source>
        <dbReference type="ARBA" id="ARBA00023065"/>
    </source>
</evidence>
<dbReference type="GO" id="GO:0022841">
    <property type="term" value="F:potassium ion leak channel activity"/>
    <property type="evidence" value="ECO:0007669"/>
    <property type="project" value="TreeGrafter"/>
</dbReference>
<organism evidence="18 19">
    <name type="scientific">Petromyzon marinus</name>
    <name type="common">Sea lamprey</name>
    <dbReference type="NCBI Taxonomy" id="7757"/>
    <lineage>
        <taxon>Eukaryota</taxon>
        <taxon>Metazoa</taxon>
        <taxon>Chordata</taxon>
        <taxon>Craniata</taxon>
        <taxon>Vertebrata</taxon>
        <taxon>Cyclostomata</taxon>
        <taxon>Hyperoartia</taxon>
        <taxon>Petromyzontiformes</taxon>
        <taxon>Petromyzontidae</taxon>
        <taxon>Petromyzon</taxon>
    </lineage>
</organism>
<evidence type="ECO:0000256" key="15">
    <source>
        <dbReference type="SAM" id="MobiDB-lite"/>
    </source>
</evidence>
<dbReference type="Proteomes" id="UP001318040">
    <property type="component" value="Chromosome 17"/>
</dbReference>
<evidence type="ECO:0000256" key="12">
    <source>
        <dbReference type="ARBA" id="ARBA00044657"/>
    </source>
</evidence>
<feature type="transmembrane region" description="Helical" evidence="16">
    <location>
        <begin position="242"/>
        <end position="264"/>
    </location>
</feature>
<dbReference type="InterPro" id="IPR013099">
    <property type="entry name" value="K_chnl_dom"/>
</dbReference>
<dbReference type="PRINTS" id="PR01499">
    <property type="entry name" value="TREKCHANNEL"/>
</dbReference>
<evidence type="ECO:0000256" key="5">
    <source>
        <dbReference type="ARBA" id="ARBA00022958"/>
    </source>
</evidence>
<keyword evidence="5" id="KW-0630">Potassium</keyword>
<comment type="similarity">
    <text evidence="14">Belongs to the two pore domain potassium channel (TC 1.A.1.8) family.</text>
</comment>
<protein>
    <submittedName>
        <fullName evidence="19">Potassium channel subfamily K member 2-like isoform X1</fullName>
    </submittedName>
</protein>
<evidence type="ECO:0000256" key="16">
    <source>
        <dbReference type="SAM" id="Phobius"/>
    </source>
</evidence>
<proteinExistence type="inferred from homology"/>
<comment type="catalytic activity">
    <reaction evidence="13">
        <text>Cs(+)(in) = Cs(+)(out)</text>
        <dbReference type="Rhea" id="RHEA:78555"/>
        <dbReference type="ChEBI" id="CHEBI:49547"/>
    </reaction>
</comment>
<keyword evidence="2 14" id="KW-0813">Transport</keyword>
<keyword evidence="8 16" id="KW-0472">Membrane</keyword>
<dbReference type="Gene3D" id="1.10.287.70">
    <property type="match status" value="1"/>
</dbReference>
<feature type="region of interest" description="Disordered" evidence="15">
    <location>
        <begin position="317"/>
        <end position="355"/>
    </location>
</feature>
<evidence type="ECO:0000256" key="6">
    <source>
        <dbReference type="ARBA" id="ARBA00022989"/>
    </source>
</evidence>
<comment type="catalytic activity">
    <reaction evidence="11">
        <text>K(+)(in) = K(+)(out)</text>
        <dbReference type="Rhea" id="RHEA:29463"/>
        <dbReference type="ChEBI" id="CHEBI:29103"/>
    </reaction>
</comment>
<dbReference type="Pfam" id="PF07885">
    <property type="entry name" value="Ion_trans_2"/>
    <property type="match status" value="2"/>
</dbReference>
<comment type="subcellular location">
    <subcellularLocation>
        <location evidence="1">Cell membrane</location>
        <topology evidence="1">Multi-pass membrane protein</topology>
    </subcellularLocation>
</comment>